<accession>A0ABR3Y509</accession>
<comment type="caution">
    <text evidence="1">The sequence shown here is derived from an EMBL/GenBank/DDBJ whole genome shotgun (WGS) entry which is preliminary data.</text>
</comment>
<proteinExistence type="predicted"/>
<evidence type="ECO:0000313" key="2">
    <source>
        <dbReference type="Proteomes" id="UP001586593"/>
    </source>
</evidence>
<name>A0ABR3Y509_9PEZI</name>
<keyword evidence="2" id="KW-1185">Reference proteome</keyword>
<protein>
    <submittedName>
        <fullName evidence="1">Uncharacterized protein</fullName>
    </submittedName>
</protein>
<dbReference type="Proteomes" id="UP001586593">
    <property type="component" value="Unassembled WGS sequence"/>
</dbReference>
<organism evidence="1 2">
    <name type="scientific">Phialemonium thermophilum</name>
    <dbReference type="NCBI Taxonomy" id="223376"/>
    <lineage>
        <taxon>Eukaryota</taxon>
        <taxon>Fungi</taxon>
        <taxon>Dikarya</taxon>
        <taxon>Ascomycota</taxon>
        <taxon>Pezizomycotina</taxon>
        <taxon>Sordariomycetes</taxon>
        <taxon>Sordariomycetidae</taxon>
        <taxon>Cephalothecales</taxon>
        <taxon>Cephalothecaceae</taxon>
        <taxon>Phialemonium</taxon>
    </lineage>
</organism>
<reference evidence="1 2" key="1">
    <citation type="journal article" date="2024" name="Commun. Biol.">
        <title>Comparative genomic analysis of thermophilic fungi reveals convergent evolutionary adaptations and gene losses.</title>
        <authorList>
            <person name="Steindorff A.S."/>
            <person name="Aguilar-Pontes M.V."/>
            <person name="Robinson A.J."/>
            <person name="Andreopoulos B."/>
            <person name="LaButti K."/>
            <person name="Kuo A."/>
            <person name="Mondo S."/>
            <person name="Riley R."/>
            <person name="Otillar R."/>
            <person name="Haridas S."/>
            <person name="Lipzen A."/>
            <person name="Grimwood J."/>
            <person name="Schmutz J."/>
            <person name="Clum A."/>
            <person name="Reid I.D."/>
            <person name="Moisan M.C."/>
            <person name="Butler G."/>
            <person name="Nguyen T.T.M."/>
            <person name="Dewar K."/>
            <person name="Conant G."/>
            <person name="Drula E."/>
            <person name="Henrissat B."/>
            <person name="Hansel C."/>
            <person name="Singer S."/>
            <person name="Hutchinson M.I."/>
            <person name="de Vries R.P."/>
            <person name="Natvig D.O."/>
            <person name="Powell A.J."/>
            <person name="Tsang A."/>
            <person name="Grigoriev I.V."/>
        </authorList>
    </citation>
    <scope>NUCLEOTIDE SEQUENCE [LARGE SCALE GENOMIC DNA]</scope>
    <source>
        <strain evidence="1 2">ATCC 24622</strain>
    </source>
</reference>
<evidence type="ECO:0000313" key="1">
    <source>
        <dbReference type="EMBL" id="KAL1883382.1"/>
    </source>
</evidence>
<gene>
    <name evidence="1" type="ORF">VTK73DRAFT_8949</name>
</gene>
<sequence>MYNLRRQGRSNQRKERFGIFCTLHEMLSLKAFLSSDKCKTNDLQLPFLTYDGWRTVRMYMWRNFQGPQIHVFRHGSAHCSSQRSQQLVSGVRSRISWDSREPTEYAHIPVTDYGVYATSDYASKFRVGPHELRKLYSLVDAKRGQTSRRD</sequence>
<dbReference type="EMBL" id="JAZHXJ010000007">
    <property type="protein sequence ID" value="KAL1883382.1"/>
    <property type="molecule type" value="Genomic_DNA"/>
</dbReference>